<dbReference type="EMBL" id="RCYZ01000001">
    <property type="protein sequence ID" value="TPG72254.1"/>
    <property type="molecule type" value="Genomic_DNA"/>
</dbReference>
<dbReference type="AlphaFoldDB" id="A0A502HE25"/>
<evidence type="ECO:0000313" key="2">
    <source>
        <dbReference type="EMBL" id="TPG72254.1"/>
    </source>
</evidence>
<feature type="domain" description="Glycosyl transferase family 1" evidence="1">
    <location>
        <begin position="268"/>
        <end position="438"/>
    </location>
</feature>
<dbReference type="Pfam" id="PF00534">
    <property type="entry name" value="Glycos_transf_1"/>
    <property type="match status" value="1"/>
</dbReference>
<evidence type="ECO:0000259" key="1">
    <source>
        <dbReference type="Pfam" id="PF00534"/>
    </source>
</evidence>
<proteinExistence type="predicted"/>
<dbReference type="InterPro" id="IPR001296">
    <property type="entry name" value="Glyco_trans_1"/>
</dbReference>
<name>A0A502HE25_9BACT</name>
<dbReference type="GO" id="GO:0016757">
    <property type="term" value="F:glycosyltransferase activity"/>
    <property type="evidence" value="ECO:0007669"/>
    <property type="project" value="InterPro"/>
</dbReference>
<sequence>MERRPGQLTTRAGAAPAVCCPGLATSAALCPRSHYAAVGNRNPDALRCFPSLYLTFPMKPRVIIIYVYNSCDDPLFKGNLLLLLQHVGLQQPDLRLHLITYEQVEYALSPSQQQQRHQDFAHYHIYWHPLKWHSGRFKLVKKAYDLVMGIGLVLRLKLFSKARSIVSLGTISGSFAYLMARMFGLRYYGYQYEPHSEFMLDCRVWSENSLAYKGLHYLEKVSGMNADILSTGTEHMVQRLRSWGSQAQVYKLPSCVDEAKMQFRPAGRQRIRHQIGVAEDRPVILYLGKFGGIYYEREVATLFKAFLAERPDLFFLIVSPDAADYVQNLMTSEGLLPEQFAVTRSPYEQVPDYISAADFGVVAVPSFPSQRFRSPIKVGEYLCCGLPYLVCAGVSEDDRVAGQYNVGVVVSEFSTAEAARVWPGIQQLLAENKEQSRIRCREAGIAYRGLTQYLPIAEDIFAQL</sequence>
<protein>
    <submittedName>
        <fullName evidence="2">Glycosyltransferase</fullName>
    </submittedName>
</protein>
<organism evidence="2 3">
    <name type="scientific">Hymenobacter nivis</name>
    <dbReference type="NCBI Taxonomy" id="1850093"/>
    <lineage>
        <taxon>Bacteria</taxon>
        <taxon>Pseudomonadati</taxon>
        <taxon>Bacteroidota</taxon>
        <taxon>Cytophagia</taxon>
        <taxon>Cytophagales</taxon>
        <taxon>Hymenobacteraceae</taxon>
        <taxon>Hymenobacter</taxon>
    </lineage>
</organism>
<dbReference type="SUPFAM" id="SSF53756">
    <property type="entry name" value="UDP-Glycosyltransferase/glycogen phosphorylase"/>
    <property type="match status" value="1"/>
</dbReference>
<keyword evidence="3" id="KW-1185">Reference proteome</keyword>
<evidence type="ECO:0000313" key="3">
    <source>
        <dbReference type="Proteomes" id="UP000317646"/>
    </source>
</evidence>
<accession>A0A502HE25</accession>
<comment type="caution">
    <text evidence="2">The sequence shown here is derived from an EMBL/GenBank/DDBJ whole genome shotgun (WGS) entry which is preliminary data.</text>
</comment>
<reference evidence="2 3" key="1">
    <citation type="journal article" date="2019" name="Environ. Microbiol.">
        <title>Species interactions and distinct microbial communities in high Arctic permafrost affected cryosols are associated with the CH4 and CO2 gas fluxes.</title>
        <authorList>
            <person name="Altshuler I."/>
            <person name="Hamel J."/>
            <person name="Turney S."/>
            <person name="Magnuson E."/>
            <person name="Levesque R."/>
            <person name="Greer C."/>
            <person name="Whyte L.G."/>
        </authorList>
    </citation>
    <scope>NUCLEOTIDE SEQUENCE [LARGE SCALE GENOMIC DNA]</scope>
    <source>
        <strain evidence="2 3">S9.2P</strain>
    </source>
</reference>
<dbReference type="Gene3D" id="3.40.50.2000">
    <property type="entry name" value="Glycogen Phosphorylase B"/>
    <property type="match status" value="1"/>
</dbReference>
<gene>
    <name evidence="2" type="ORF">EAH73_03205</name>
</gene>
<keyword evidence="2" id="KW-0808">Transferase</keyword>
<dbReference type="Proteomes" id="UP000317646">
    <property type="component" value="Unassembled WGS sequence"/>
</dbReference>